<dbReference type="PROSITE" id="PS50297">
    <property type="entry name" value="ANK_REP_REGION"/>
    <property type="match status" value="1"/>
</dbReference>
<dbReference type="Gene3D" id="1.25.40.20">
    <property type="entry name" value="Ankyrin repeat-containing domain"/>
    <property type="match status" value="1"/>
</dbReference>
<evidence type="ECO:0000256" key="2">
    <source>
        <dbReference type="SAM" id="SignalP"/>
    </source>
</evidence>
<dbReference type="InterPro" id="IPR036770">
    <property type="entry name" value="Ankyrin_rpt-contain_sf"/>
</dbReference>
<dbReference type="GO" id="GO:0030160">
    <property type="term" value="F:synaptic receptor adaptor activity"/>
    <property type="evidence" value="ECO:0007669"/>
    <property type="project" value="TreeGrafter"/>
</dbReference>
<dbReference type="Gene3D" id="1.10.10.1210">
    <property type="entry name" value="MAGE homology domain, winged helix WH2 motif"/>
    <property type="match status" value="1"/>
</dbReference>
<evidence type="ECO:0000313" key="5">
    <source>
        <dbReference type="Proteomes" id="UP001458880"/>
    </source>
</evidence>
<dbReference type="Pfam" id="PF01454">
    <property type="entry name" value="MAGE"/>
    <property type="match status" value="1"/>
</dbReference>
<dbReference type="PANTHER" id="PTHR24135">
    <property type="entry name" value="SH3 AND MULTIPLE ANKYRIN REPEAT DOMAINS PROTEIN"/>
    <property type="match status" value="1"/>
</dbReference>
<accession>A0AAW1HRA3</accession>
<dbReference type="SMART" id="SM01373">
    <property type="entry name" value="MAGE"/>
    <property type="match status" value="1"/>
</dbReference>
<protein>
    <submittedName>
        <fullName evidence="4">Ankyrin repeats (3 copies)</fullName>
    </submittedName>
</protein>
<dbReference type="Pfam" id="PF13857">
    <property type="entry name" value="Ank_5"/>
    <property type="match status" value="1"/>
</dbReference>
<keyword evidence="5" id="KW-1185">Reference proteome</keyword>
<dbReference type="GO" id="GO:0014069">
    <property type="term" value="C:postsynaptic density"/>
    <property type="evidence" value="ECO:0007669"/>
    <property type="project" value="TreeGrafter"/>
</dbReference>
<dbReference type="InterPro" id="IPR041898">
    <property type="entry name" value="MAGE_WH1"/>
</dbReference>
<evidence type="ECO:0000259" key="3">
    <source>
        <dbReference type="PROSITE" id="PS50838"/>
    </source>
</evidence>
<evidence type="ECO:0000256" key="1">
    <source>
        <dbReference type="PROSITE-ProRule" id="PRU00023"/>
    </source>
</evidence>
<dbReference type="GO" id="GO:0035255">
    <property type="term" value="F:ionotropic glutamate receptor binding"/>
    <property type="evidence" value="ECO:0007669"/>
    <property type="project" value="TreeGrafter"/>
</dbReference>
<feature type="signal peptide" evidence="2">
    <location>
        <begin position="1"/>
        <end position="22"/>
    </location>
</feature>
<dbReference type="InterPro" id="IPR041899">
    <property type="entry name" value="MAGE_WH2"/>
</dbReference>
<name>A0AAW1HRA3_POPJA</name>
<sequence length="333" mass="37589">MLILHLFIYFFCFILETPLTIATGIKKPAKVLIALVNGGALLDYRTRDGSTAMHRSVEHKSLEAMRTLLELGASPNYKDAKGLTPLYLTVTHNVEPQFTETLLHDHATIGAQDLQGWQEVHQVIANKVSETQISNEPIKKTELKKNVLTNVGKHFDTIIKETGKILDTVYGFNLVACEDTGYITVQNLQENENELQEVINNDEVPTDIKKVLVLLVLTNIFMSTSPVNEASLYMFLNALDISPEDEKGIFGKIKDFINTTMVKQNYIVLHTDQFSKEVTYKWGARAEATISKRKVLDFVAKIYGDKQPSSWVSQYEEANQQFNNNGDEVMQVD</sequence>
<gene>
    <name evidence="4" type="ORF">QE152_g40426</name>
</gene>
<feature type="chain" id="PRO_5043912211" evidence="2">
    <location>
        <begin position="23"/>
        <end position="333"/>
    </location>
</feature>
<dbReference type="InterPro" id="IPR002190">
    <property type="entry name" value="MHD_dom"/>
</dbReference>
<dbReference type="GO" id="GO:0043197">
    <property type="term" value="C:dendritic spine"/>
    <property type="evidence" value="ECO:0007669"/>
    <property type="project" value="TreeGrafter"/>
</dbReference>
<reference evidence="4 5" key="1">
    <citation type="journal article" date="2024" name="BMC Genomics">
        <title>De novo assembly and annotation of Popillia japonica's genome with initial clues to its potential as an invasive pest.</title>
        <authorList>
            <person name="Cucini C."/>
            <person name="Boschi S."/>
            <person name="Funari R."/>
            <person name="Cardaioli E."/>
            <person name="Iannotti N."/>
            <person name="Marturano G."/>
            <person name="Paoli F."/>
            <person name="Bruttini M."/>
            <person name="Carapelli A."/>
            <person name="Frati F."/>
            <person name="Nardi F."/>
        </authorList>
    </citation>
    <scope>NUCLEOTIDE SEQUENCE [LARGE SCALE GENOMIC DNA]</scope>
    <source>
        <strain evidence="4">DMR45628</strain>
    </source>
</reference>
<dbReference type="InterPro" id="IPR002110">
    <property type="entry name" value="Ankyrin_rpt"/>
</dbReference>
<dbReference type="SUPFAM" id="SSF48403">
    <property type="entry name" value="Ankyrin repeat"/>
    <property type="match status" value="1"/>
</dbReference>
<dbReference type="FunFam" id="1.10.10.1210:FF:000001">
    <property type="entry name" value="melanoma-associated antigen D1"/>
    <property type="match status" value="1"/>
</dbReference>
<dbReference type="Gene3D" id="1.10.10.1200">
    <property type="entry name" value="MAGE homology domain, winged helix WH1 motif"/>
    <property type="match status" value="1"/>
</dbReference>
<dbReference type="PROSITE" id="PS50838">
    <property type="entry name" value="MAGE"/>
    <property type="match status" value="1"/>
</dbReference>
<dbReference type="EMBL" id="JASPKY010001154">
    <property type="protein sequence ID" value="KAK9678926.1"/>
    <property type="molecule type" value="Genomic_DNA"/>
</dbReference>
<dbReference type="Proteomes" id="UP001458880">
    <property type="component" value="Unassembled WGS sequence"/>
</dbReference>
<feature type="domain" description="MAGE" evidence="3">
    <location>
        <begin position="134"/>
        <end position="318"/>
    </location>
</feature>
<dbReference type="GO" id="GO:0045211">
    <property type="term" value="C:postsynaptic membrane"/>
    <property type="evidence" value="ECO:0007669"/>
    <property type="project" value="TreeGrafter"/>
</dbReference>
<proteinExistence type="predicted"/>
<dbReference type="PROSITE" id="PS50088">
    <property type="entry name" value="ANK_REPEAT"/>
    <property type="match status" value="1"/>
</dbReference>
<dbReference type="AlphaFoldDB" id="A0AAW1HRA3"/>
<dbReference type="SMART" id="SM00248">
    <property type="entry name" value="ANK"/>
    <property type="match status" value="3"/>
</dbReference>
<dbReference type="InterPro" id="IPR051569">
    <property type="entry name" value="SHANK"/>
</dbReference>
<keyword evidence="1" id="KW-0040">ANK repeat</keyword>
<feature type="repeat" description="ANK" evidence="1">
    <location>
        <begin position="48"/>
        <end position="80"/>
    </location>
</feature>
<organism evidence="4 5">
    <name type="scientific">Popillia japonica</name>
    <name type="common">Japanese beetle</name>
    <dbReference type="NCBI Taxonomy" id="7064"/>
    <lineage>
        <taxon>Eukaryota</taxon>
        <taxon>Metazoa</taxon>
        <taxon>Ecdysozoa</taxon>
        <taxon>Arthropoda</taxon>
        <taxon>Hexapoda</taxon>
        <taxon>Insecta</taxon>
        <taxon>Pterygota</taxon>
        <taxon>Neoptera</taxon>
        <taxon>Endopterygota</taxon>
        <taxon>Coleoptera</taxon>
        <taxon>Polyphaga</taxon>
        <taxon>Scarabaeiformia</taxon>
        <taxon>Scarabaeidae</taxon>
        <taxon>Rutelinae</taxon>
        <taxon>Popillia</taxon>
    </lineage>
</organism>
<comment type="caution">
    <text evidence="4">The sequence shown here is derived from an EMBL/GenBank/DDBJ whole genome shotgun (WGS) entry which is preliminary data.</text>
</comment>
<dbReference type="PANTHER" id="PTHR24135:SF28">
    <property type="entry name" value="LD13733P"/>
    <property type="match status" value="1"/>
</dbReference>
<keyword evidence="2" id="KW-0732">Signal</keyword>
<evidence type="ECO:0000313" key="4">
    <source>
        <dbReference type="EMBL" id="KAK9678926.1"/>
    </source>
</evidence>